<evidence type="ECO:0000256" key="2">
    <source>
        <dbReference type="ARBA" id="ARBA00022980"/>
    </source>
</evidence>
<evidence type="ECO:0000256" key="3">
    <source>
        <dbReference type="ARBA" id="ARBA00023274"/>
    </source>
</evidence>
<dbReference type="NCBIfam" id="TIGR03625">
    <property type="entry name" value="L3_bact"/>
    <property type="match status" value="1"/>
</dbReference>
<evidence type="ECO:0000313" key="7">
    <source>
        <dbReference type="EMBL" id="JAP05429.1"/>
    </source>
</evidence>
<dbReference type="InterPro" id="IPR000597">
    <property type="entry name" value="Ribosomal_uL3"/>
</dbReference>
<dbReference type="GO" id="GO:0005762">
    <property type="term" value="C:mitochondrial large ribosomal subunit"/>
    <property type="evidence" value="ECO:0007669"/>
    <property type="project" value="TreeGrafter"/>
</dbReference>
<dbReference type="FunFam" id="2.40.30.10:FF:000049">
    <property type="entry name" value="39S ribosomal protein L3, mitochondrial"/>
    <property type="match status" value="1"/>
</dbReference>
<feature type="region of interest" description="Disordered" evidence="6">
    <location>
        <begin position="253"/>
        <end position="280"/>
    </location>
</feature>
<dbReference type="InterPro" id="IPR019927">
    <property type="entry name" value="Ribosomal_uL3_bac/org-type"/>
</dbReference>
<comment type="similarity">
    <text evidence="1">Belongs to the universal ribosomal protein uL3 family.</text>
</comment>
<evidence type="ECO:0000256" key="4">
    <source>
        <dbReference type="ARBA" id="ARBA00035209"/>
    </source>
</evidence>
<accession>A0A0V0GDG3</accession>
<proteinExistence type="inferred from homology"/>
<dbReference type="PANTHER" id="PTHR11229:SF8">
    <property type="entry name" value="LARGE RIBOSOMAL SUBUNIT PROTEIN UL3M"/>
    <property type="match status" value="1"/>
</dbReference>
<dbReference type="Gene3D" id="2.40.30.10">
    <property type="entry name" value="Translation factors"/>
    <property type="match status" value="2"/>
</dbReference>
<evidence type="ECO:0000256" key="1">
    <source>
        <dbReference type="ARBA" id="ARBA00006540"/>
    </source>
</evidence>
<protein>
    <recommendedName>
        <fullName evidence="4">Large ribosomal subunit protein uL3m</fullName>
    </recommendedName>
    <alternativeName>
        <fullName evidence="5">39S ribosomal protein L3, mitochondrial</fullName>
    </alternativeName>
</protein>
<sequence length="376" mass="42718">MAGICNKLFNLTISNTFCRLETTYKTCLQIRNRQRNVPKLRFPLWYLKKERTLYPEKLTQENKQFIDEVVHDTFGPPAVISGISTFKVTSPLKNQPVEKGVWTENTRRCGLITKKLGCYPMWDKNGKIIWSTLLQVIDNHVVKYTPPEEVDPPKRPRRFLGPNKYGVLLVGAESANPQLFTKEYCGLFINAGLPPKRYLGRFHITPDAIIQPGTPLTACHFQPGDVVDVCGKTVYRGFQGVMKRWGFKGMPASHGVTKTHRRGGNIGGGGEKARVWPGTKMPGHMGNRWRSLRGLKIWRINTKYNVLYVQGLGVPGETNSLVYVHDTLLPLRKRKEAPQHFPTFYPELLDNPLPDDIYDSAVHPFDQPSIAFTESK</sequence>
<dbReference type="InterPro" id="IPR009000">
    <property type="entry name" value="Transl_B-barrel_sf"/>
</dbReference>
<reference evidence="7" key="1">
    <citation type="journal article" date="2018" name="J. Proteomics">
        <title>Exploring the molecular complexity of Triatoma dimidiata sialome.</title>
        <authorList>
            <person name="Santiago P.B."/>
            <person name="de Araujo C.N."/>
            <person name="Charneau S."/>
            <person name="Bastos I.M.D."/>
            <person name="Assumpcao T.C.F."/>
            <person name="Queiroz R.M.L."/>
            <person name="Praca Y.R."/>
            <person name="Cordeiro T.M."/>
            <person name="Garcia C.H.S."/>
            <person name="da Silva I.G."/>
            <person name="Raiol T."/>
            <person name="Motta F.N."/>
            <person name="de Araujo Oliveira J.V."/>
            <person name="de Sousa M.V."/>
            <person name="Ribeiro J.M.C."/>
            <person name="de Santana J.M."/>
        </authorList>
    </citation>
    <scope>NUCLEOTIDE SEQUENCE</scope>
    <source>
        <strain evidence="7">Santander</strain>
        <tissue evidence="7">Salivary glands</tissue>
    </source>
</reference>
<keyword evidence="2 7" id="KW-0689">Ribosomal protein</keyword>
<evidence type="ECO:0000256" key="5">
    <source>
        <dbReference type="ARBA" id="ARBA00035396"/>
    </source>
</evidence>
<dbReference type="GO" id="GO:0006412">
    <property type="term" value="P:translation"/>
    <property type="evidence" value="ECO:0007669"/>
    <property type="project" value="InterPro"/>
</dbReference>
<organism evidence="7">
    <name type="scientific">Triatoma dimidiata</name>
    <name type="common">Kissing bug</name>
    <name type="synonym">Meccus dimidiatus</name>
    <dbReference type="NCBI Taxonomy" id="72491"/>
    <lineage>
        <taxon>Eukaryota</taxon>
        <taxon>Metazoa</taxon>
        <taxon>Ecdysozoa</taxon>
        <taxon>Arthropoda</taxon>
        <taxon>Hexapoda</taxon>
        <taxon>Insecta</taxon>
        <taxon>Pterygota</taxon>
        <taxon>Neoptera</taxon>
        <taxon>Paraneoptera</taxon>
        <taxon>Hemiptera</taxon>
        <taxon>Heteroptera</taxon>
        <taxon>Panheteroptera</taxon>
        <taxon>Cimicomorpha</taxon>
        <taxon>Reduviidae</taxon>
        <taxon>Triatominae</taxon>
        <taxon>Triatoma</taxon>
    </lineage>
</organism>
<dbReference type="PANTHER" id="PTHR11229">
    <property type="entry name" value="50S RIBOSOMAL PROTEIN L3"/>
    <property type="match status" value="1"/>
</dbReference>
<dbReference type="AlphaFoldDB" id="A0A0V0GDG3"/>
<keyword evidence="3" id="KW-0687">Ribonucleoprotein</keyword>
<name>A0A0V0GDG3_TRIDM</name>
<dbReference type="GO" id="GO:0003735">
    <property type="term" value="F:structural constituent of ribosome"/>
    <property type="evidence" value="ECO:0007669"/>
    <property type="project" value="InterPro"/>
</dbReference>
<dbReference type="EMBL" id="GECL01000695">
    <property type="protein sequence ID" value="JAP05429.1"/>
    <property type="molecule type" value="Transcribed_RNA"/>
</dbReference>
<dbReference type="Pfam" id="PF00297">
    <property type="entry name" value="Ribosomal_L3"/>
    <property type="match status" value="1"/>
</dbReference>
<dbReference type="SUPFAM" id="SSF50447">
    <property type="entry name" value="Translation proteins"/>
    <property type="match status" value="1"/>
</dbReference>
<evidence type="ECO:0000256" key="6">
    <source>
        <dbReference type="SAM" id="MobiDB-lite"/>
    </source>
</evidence>